<dbReference type="AlphaFoldDB" id="A0A9N8W390"/>
<dbReference type="OrthoDB" id="2360970at2759"/>
<dbReference type="Proteomes" id="UP000789508">
    <property type="component" value="Unassembled WGS sequence"/>
</dbReference>
<evidence type="ECO:0000313" key="1">
    <source>
        <dbReference type="EMBL" id="CAG8469361.1"/>
    </source>
</evidence>
<comment type="caution">
    <text evidence="1">The sequence shown here is derived from an EMBL/GenBank/DDBJ whole genome shotgun (WGS) entry which is preliminary data.</text>
</comment>
<proteinExistence type="predicted"/>
<name>A0A9N8W390_9GLOM</name>
<accession>A0A9N8W390</accession>
<protein>
    <submittedName>
        <fullName evidence="1">2449_t:CDS:1</fullName>
    </submittedName>
</protein>
<gene>
    <name evidence="1" type="ORF">ALEPTO_LOCUS1935</name>
</gene>
<sequence length="311" mass="36217">MEYNGTPKCDSGASGKDLNQRSVEICHSILQHILKDQTKIKISFDWHQIDFCKQFCDVYFKTESKSLYQNIQRLSLNYIYDTKLLEMLSLNIKTLEIYAISNFESNNMYSFISKQNKLREFKLHGYLYRPLVALSKQANFLLSIELVYIDFCEAPRDLLKGLASCRELIQISIKYCTSADDGLLEPLASSRFPNLRDIHFEESTKAWVKLMKNLIKNNSEKIEHIYYKPSSDDLSIINGRETTDILKIVKEYCPLIKNLSVPAISQDDFESFKRFLEDSPQNLQSLVIFLNKRHKYPIPTAQHILEVINVE</sequence>
<dbReference type="EMBL" id="CAJVPS010000248">
    <property type="protein sequence ID" value="CAG8469361.1"/>
    <property type="molecule type" value="Genomic_DNA"/>
</dbReference>
<dbReference type="InterPro" id="IPR032675">
    <property type="entry name" value="LRR_dom_sf"/>
</dbReference>
<dbReference type="Gene3D" id="3.80.10.10">
    <property type="entry name" value="Ribonuclease Inhibitor"/>
    <property type="match status" value="1"/>
</dbReference>
<organism evidence="1 2">
    <name type="scientific">Ambispora leptoticha</name>
    <dbReference type="NCBI Taxonomy" id="144679"/>
    <lineage>
        <taxon>Eukaryota</taxon>
        <taxon>Fungi</taxon>
        <taxon>Fungi incertae sedis</taxon>
        <taxon>Mucoromycota</taxon>
        <taxon>Glomeromycotina</taxon>
        <taxon>Glomeromycetes</taxon>
        <taxon>Archaeosporales</taxon>
        <taxon>Ambisporaceae</taxon>
        <taxon>Ambispora</taxon>
    </lineage>
</organism>
<keyword evidence="2" id="KW-1185">Reference proteome</keyword>
<evidence type="ECO:0000313" key="2">
    <source>
        <dbReference type="Proteomes" id="UP000789508"/>
    </source>
</evidence>
<reference evidence="1" key="1">
    <citation type="submission" date="2021-06" db="EMBL/GenBank/DDBJ databases">
        <authorList>
            <person name="Kallberg Y."/>
            <person name="Tangrot J."/>
            <person name="Rosling A."/>
        </authorList>
    </citation>
    <scope>NUCLEOTIDE SEQUENCE</scope>
    <source>
        <strain evidence="1">FL130A</strain>
    </source>
</reference>
<dbReference type="SUPFAM" id="SSF52047">
    <property type="entry name" value="RNI-like"/>
    <property type="match status" value="1"/>
</dbReference>